<dbReference type="EMBL" id="MNUO01000011">
    <property type="protein sequence ID" value="OIN98532.1"/>
    <property type="molecule type" value="Genomic_DNA"/>
</dbReference>
<name>A0A1J4SIS1_9BACT</name>
<organism evidence="3 4">
    <name type="scientific">Candidatus Desantisbacteria bacterium CG1_02_38_46</name>
    <dbReference type="NCBI Taxonomy" id="1817893"/>
    <lineage>
        <taxon>Bacteria</taxon>
        <taxon>Candidatus Desantisiibacteriota</taxon>
    </lineage>
</organism>
<dbReference type="AlphaFoldDB" id="A0A1J4SIS1"/>
<dbReference type="Pfam" id="PF23862">
    <property type="entry name" value="CdsD_C"/>
    <property type="match status" value="1"/>
</dbReference>
<keyword evidence="1" id="KW-0472">Membrane</keyword>
<sequence length="218" mass="24523">MNPRLKKLIIIGNIVAYVIICLVIYARRKGGFKAFLPRKKMSLEEVIAKQKGPPVPTAPLAVKPSPEVTMAELPAHIRDARKLLDNMRIKEQTLKFNYYSLNRDPFVSLVGIENYLSQTKFTPDEYSDLPPGLPVKEKQKSSPFTLFGTIKSRDGKSSAIINGQVLEEGDIIDGYKVTKIEKKSITLTSGKKVIHLKMLKNESKSETAVLQRLKEIKQ</sequence>
<keyword evidence="1" id="KW-1133">Transmembrane helix</keyword>
<dbReference type="STRING" id="1817893.AUJ66_00820"/>
<comment type="caution">
    <text evidence="3">The sequence shown here is derived from an EMBL/GenBank/DDBJ whole genome shotgun (WGS) entry which is preliminary data.</text>
</comment>
<evidence type="ECO:0000313" key="4">
    <source>
        <dbReference type="Proteomes" id="UP000182278"/>
    </source>
</evidence>
<accession>A0A1J4SIS1</accession>
<evidence type="ECO:0000256" key="1">
    <source>
        <dbReference type="SAM" id="Phobius"/>
    </source>
</evidence>
<gene>
    <name evidence="3" type="ORF">AUJ66_00820</name>
</gene>
<protein>
    <recommendedName>
        <fullName evidence="2">CdsD C-terminal domain-containing protein</fullName>
    </recommendedName>
</protein>
<dbReference type="InterPro" id="IPR056283">
    <property type="entry name" value="CdsD_C"/>
</dbReference>
<evidence type="ECO:0000259" key="2">
    <source>
        <dbReference type="Pfam" id="PF23862"/>
    </source>
</evidence>
<feature type="transmembrane region" description="Helical" evidence="1">
    <location>
        <begin position="6"/>
        <end position="26"/>
    </location>
</feature>
<keyword evidence="1" id="KW-0812">Transmembrane</keyword>
<reference evidence="3 4" key="1">
    <citation type="journal article" date="2016" name="Environ. Microbiol.">
        <title>Genomic resolution of a cold subsurface aquifer community provides metabolic insights for novel microbes adapted to high CO concentrations.</title>
        <authorList>
            <person name="Probst A.J."/>
            <person name="Castelle C.J."/>
            <person name="Singh A."/>
            <person name="Brown C.T."/>
            <person name="Anantharaman K."/>
            <person name="Sharon I."/>
            <person name="Hug L.A."/>
            <person name="Burstein D."/>
            <person name="Emerson J.B."/>
            <person name="Thomas B.C."/>
            <person name="Banfield J.F."/>
        </authorList>
    </citation>
    <scope>NUCLEOTIDE SEQUENCE [LARGE SCALE GENOMIC DNA]</scope>
    <source>
        <strain evidence="3">CG1_02_38_46</strain>
    </source>
</reference>
<evidence type="ECO:0000313" key="3">
    <source>
        <dbReference type="EMBL" id="OIN98532.1"/>
    </source>
</evidence>
<feature type="domain" description="CdsD C-terminal" evidence="2">
    <location>
        <begin position="153"/>
        <end position="187"/>
    </location>
</feature>
<proteinExistence type="predicted"/>
<dbReference type="Proteomes" id="UP000182278">
    <property type="component" value="Unassembled WGS sequence"/>
</dbReference>